<dbReference type="EMBL" id="CP034248">
    <property type="protein sequence ID" value="AZK48640.1"/>
    <property type="molecule type" value="Genomic_DNA"/>
</dbReference>
<evidence type="ECO:0000313" key="2">
    <source>
        <dbReference type="Proteomes" id="UP000273145"/>
    </source>
</evidence>
<dbReference type="SUPFAM" id="SSF52540">
    <property type="entry name" value="P-loop containing nucleoside triphosphate hydrolases"/>
    <property type="match status" value="1"/>
</dbReference>
<proteinExistence type="predicted"/>
<sequence length="275" mass="31395">MDQNERLRLDDVLSKISAKELMGSELQESKLIYSVVGFIPACDMVDNALVISNLGYLLAQKGLNTCIVDLKVFNPNIYHYLDAKPSKKGHGLIRVLKSDKVDFREEIQATKYERLYVLSPSPHDLLEEYFDFDFDHLERVIDTLKGMFDIILLDIPNNPPLEFCLGAMKYSHVGFFTATERIEAPSNMTRMLDFASSVGISTAKFTSVILMNIQDINYDYKGFKEFGFNIVASLPLIKAAYAYSLEGKLYVRDNPLVNKYFLREMRRLADILGNQ</sequence>
<dbReference type="RefSeq" id="WP_125084791.1">
    <property type="nucleotide sequence ID" value="NZ_CP034248.1"/>
</dbReference>
<name>A0A3S8S0A8_9BACL</name>
<gene>
    <name evidence="1" type="ORF">EIM92_22680</name>
</gene>
<protein>
    <submittedName>
        <fullName evidence="1">ATPase</fullName>
    </submittedName>
</protein>
<keyword evidence="2" id="KW-1185">Reference proteome</keyword>
<dbReference type="Gene3D" id="3.40.50.300">
    <property type="entry name" value="P-loop containing nucleotide triphosphate hydrolases"/>
    <property type="match status" value="1"/>
</dbReference>
<dbReference type="InterPro" id="IPR027417">
    <property type="entry name" value="P-loop_NTPase"/>
</dbReference>
<dbReference type="Proteomes" id="UP000273145">
    <property type="component" value="Chromosome"/>
</dbReference>
<dbReference type="OrthoDB" id="2080511at2"/>
<accession>A0A3S8S0A8</accession>
<reference evidence="1 2" key="1">
    <citation type="submission" date="2018-11" db="EMBL/GenBank/DDBJ databases">
        <title>Genome sequencing of Paenibacillus lentus DSM25539(T).</title>
        <authorList>
            <person name="Kook J.-K."/>
            <person name="Park S.-N."/>
            <person name="Lim Y.K."/>
        </authorList>
    </citation>
    <scope>NUCLEOTIDE SEQUENCE [LARGE SCALE GENOMIC DNA]</scope>
    <source>
        <strain evidence="1 2">DSM 25539</strain>
    </source>
</reference>
<organism evidence="1 2">
    <name type="scientific">Paenibacillus lentus</name>
    <dbReference type="NCBI Taxonomy" id="1338368"/>
    <lineage>
        <taxon>Bacteria</taxon>
        <taxon>Bacillati</taxon>
        <taxon>Bacillota</taxon>
        <taxon>Bacilli</taxon>
        <taxon>Bacillales</taxon>
        <taxon>Paenibacillaceae</taxon>
        <taxon>Paenibacillus</taxon>
    </lineage>
</organism>
<dbReference type="AlphaFoldDB" id="A0A3S8S0A8"/>
<evidence type="ECO:0000313" key="1">
    <source>
        <dbReference type="EMBL" id="AZK48640.1"/>
    </source>
</evidence>
<dbReference type="KEGG" id="plen:EIM92_22680"/>